<sequence length="80" mass="9021">MSDSGCKLLEQINVHGQTGVDENAYTTYFSTVACSEEQFFSSVIYGVEWLESSRLGQANDVVPYHSCLHEQVFYRGLGYK</sequence>
<dbReference type="Proteomes" id="UP000035642">
    <property type="component" value="Unassembled WGS sequence"/>
</dbReference>
<evidence type="ECO:0000313" key="1">
    <source>
        <dbReference type="Proteomes" id="UP000035642"/>
    </source>
</evidence>
<dbReference type="AlphaFoldDB" id="A0A0K0DCW1"/>
<accession>A0A0K0DCW1</accession>
<name>A0A0K0DCW1_ANGCA</name>
<dbReference type="PROSITE" id="PS51257">
    <property type="entry name" value="PROKAR_LIPOPROTEIN"/>
    <property type="match status" value="1"/>
</dbReference>
<reference evidence="2" key="2">
    <citation type="submission" date="2017-02" db="UniProtKB">
        <authorList>
            <consortium name="WormBaseParasite"/>
        </authorList>
    </citation>
    <scope>IDENTIFICATION</scope>
</reference>
<protein>
    <submittedName>
        <fullName evidence="2">Uncharacterized protein</fullName>
    </submittedName>
</protein>
<reference evidence="1" key="1">
    <citation type="submission" date="2012-09" db="EMBL/GenBank/DDBJ databases">
        <authorList>
            <person name="Martin A.A."/>
        </authorList>
    </citation>
    <scope>NUCLEOTIDE SEQUENCE</scope>
</reference>
<keyword evidence="1" id="KW-1185">Reference proteome</keyword>
<evidence type="ECO:0000313" key="2">
    <source>
        <dbReference type="WBParaSite" id="ACAC_0000846401-mRNA-1"/>
    </source>
</evidence>
<organism evidence="1 2">
    <name type="scientific">Angiostrongylus cantonensis</name>
    <name type="common">Rat lungworm</name>
    <dbReference type="NCBI Taxonomy" id="6313"/>
    <lineage>
        <taxon>Eukaryota</taxon>
        <taxon>Metazoa</taxon>
        <taxon>Ecdysozoa</taxon>
        <taxon>Nematoda</taxon>
        <taxon>Chromadorea</taxon>
        <taxon>Rhabditida</taxon>
        <taxon>Rhabditina</taxon>
        <taxon>Rhabditomorpha</taxon>
        <taxon>Strongyloidea</taxon>
        <taxon>Metastrongylidae</taxon>
        <taxon>Angiostrongylus</taxon>
    </lineage>
</organism>
<proteinExistence type="predicted"/>
<dbReference type="WBParaSite" id="ACAC_0000846401-mRNA-1">
    <property type="protein sequence ID" value="ACAC_0000846401-mRNA-1"/>
    <property type="gene ID" value="ACAC_0000846401"/>
</dbReference>